<feature type="transmembrane region" description="Helical" evidence="7">
    <location>
        <begin position="84"/>
        <end position="102"/>
    </location>
</feature>
<dbReference type="InterPro" id="IPR032808">
    <property type="entry name" value="DoxX"/>
</dbReference>
<dbReference type="EMBL" id="FNCH01000003">
    <property type="protein sequence ID" value="SDG06304.1"/>
    <property type="molecule type" value="Genomic_DNA"/>
</dbReference>
<comment type="similarity">
    <text evidence="2">Belongs to the DoxX family.</text>
</comment>
<dbReference type="GO" id="GO:0005886">
    <property type="term" value="C:plasma membrane"/>
    <property type="evidence" value="ECO:0007669"/>
    <property type="project" value="UniProtKB-SubCell"/>
</dbReference>
<name>A0A1G7R6H6_9SPHI</name>
<sequence>MAILDKLGKYRNTGLLVLRIGLGIMFIIHGFPKLAGGPSGWTSLGGSMKVIGINFMPIFWGFMAAATETFGGFLLIVGLFFRPALILLVFTMIIAALVHFGQGEGLQGASHAIELGIVFIGLIFIGPGKYSVDKK</sequence>
<proteinExistence type="inferred from homology"/>
<evidence type="ECO:0000256" key="5">
    <source>
        <dbReference type="ARBA" id="ARBA00022989"/>
    </source>
</evidence>
<dbReference type="Proteomes" id="UP000199643">
    <property type="component" value="Unassembled WGS sequence"/>
</dbReference>
<keyword evidence="5 7" id="KW-1133">Transmembrane helix</keyword>
<keyword evidence="4 7" id="KW-0812">Transmembrane</keyword>
<accession>A0A1G7R6H6</accession>
<keyword evidence="3" id="KW-1003">Cell membrane</keyword>
<evidence type="ECO:0000256" key="6">
    <source>
        <dbReference type="ARBA" id="ARBA00023136"/>
    </source>
</evidence>
<dbReference type="RefSeq" id="WP_090497561.1">
    <property type="nucleotide sequence ID" value="NZ_FNCH01000003.1"/>
</dbReference>
<evidence type="ECO:0000256" key="4">
    <source>
        <dbReference type="ARBA" id="ARBA00022692"/>
    </source>
</evidence>
<feature type="transmembrane region" description="Helical" evidence="7">
    <location>
        <begin position="51"/>
        <end position="77"/>
    </location>
</feature>
<evidence type="ECO:0000313" key="9">
    <source>
        <dbReference type="Proteomes" id="UP000199643"/>
    </source>
</evidence>
<keyword evidence="6 7" id="KW-0472">Membrane</keyword>
<keyword evidence="9" id="KW-1185">Reference proteome</keyword>
<evidence type="ECO:0000256" key="3">
    <source>
        <dbReference type="ARBA" id="ARBA00022475"/>
    </source>
</evidence>
<dbReference type="Pfam" id="PF07681">
    <property type="entry name" value="DoxX"/>
    <property type="match status" value="1"/>
</dbReference>
<evidence type="ECO:0000313" key="8">
    <source>
        <dbReference type="EMBL" id="SDG06304.1"/>
    </source>
</evidence>
<evidence type="ECO:0000256" key="2">
    <source>
        <dbReference type="ARBA" id="ARBA00006679"/>
    </source>
</evidence>
<dbReference type="STRING" id="405671.SAMN05421827_10396"/>
<dbReference type="InterPro" id="IPR051907">
    <property type="entry name" value="DoxX-like_oxidoreductase"/>
</dbReference>
<feature type="transmembrane region" description="Helical" evidence="7">
    <location>
        <begin position="108"/>
        <end position="126"/>
    </location>
</feature>
<evidence type="ECO:0000256" key="1">
    <source>
        <dbReference type="ARBA" id="ARBA00004651"/>
    </source>
</evidence>
<evidence type="ECO:0000256" key="7">
    <source>
        <dbReference type="SAM" id="Phobius"/>
    </source>
</evidence>
<protein>
    <submittedName>
        <fullName evidence="8">Putative oxidoreductase</fullName>
    </submittedName>
</protein>
<dbReference type="AlphaFoldDB" id="A0A1G7R6H6"/>
<reference evidence="9" key="1">
    <citation type="submission" date="2016-10" db="EMBL/GenBank/DDBJ databases">
        <authorList>
            <person name="Varghese N."/>
            <person name="Submissions S."/>
        </authorList>
    </citation>
    <scope>NUCLEOTIDE SEQUENCE [LARGE SCALE GENOMIC DNA]</scope>
    <source>
        <strain evidence="9">DSM 17933</strain>
    </source>
</reference>
<organism evidence="8 9">
    <name type="scientific">Pedobacter terrae</name>
    <dbReference type="NCBI Taxonomy" id="405671"/>
    <lineage>
        <taxon>Bacteria</taxon>
        <taxon>Pseudomonadati</taxon>
        <taxon>Bacteroidota</taxon>
        <taxon>Sphingobacteriia</taxon>
        <taxon>Sphingobacteriales</taxon>
        <taxon>Sphingobacteriaceae</taxon>
        <taxon>Pedobacter</taxon>
    </lineage>
</organism>
<dbReference type="PANTHER" id="PTHR33452">
    <property type="entry name" value="OXIDOREDUCTASE CATD-RELATED"/>
    <property type="match status" value="1"/>
</dbReference>
<feature type="transmembrane region" description="Helical" evidence="7">
    <location>
        <begin position="12"/>
        <end position="31"/>
    </location>
</feature>
<dbReference type="PANTHER" id="PTHR33452:SF1">
    <property type="entry name" value="INNER MEMBRANE PROTEIN YPHA-RELATED"/>
    <property type="match status" value="1"/>
</dbReference>
<comment type="subcellular location">
    <subcellularLocation>
        <location evidence="1">Cell membrane</location>
        <topology evidence="1">Multi-pass membrane protein</topology>
    </subcellularLocation>
</comment>
<gene>
    <name evidence="8" type="ORF">SAMN05421827_10396</name>
</gene>
<dbReference type="OrthoDB" id="9813193at2"/>